<keyword evidence="1" id="KW-1133">Transmembrane helix</keyword>
<keyword evidence="3" id="KW-1185">Reference proteome</keyword>
<feature type="transmembrane region" description="Helical" evidence="1">
    <location>
        <begin position="5"/>
        <end position="22"/>
    </location>
</feature>
<dbReference type="OrthoDB" id="10005614at2"/>
<feature type="transmembrane region" description="Helical" evidence="1">
    <location>
        <begin position="100"/>
        <end position="118"/>
    </location>
</feature>
<name>A0A1I5BC03_9CLOT</name>
<feature type="transmembrane region" description="Helical" evidence="1">
    <location>
        <begin position="124"/>
        <end position="149"/>
    </location>
</feature>
<sequence length="154" mass="17873">MKKTIIGQILGILLVWALYGVYLTRMSFYGAFHGAYLEFEDLLLLFVSIAILIAVCLLLFWNSMRGEKIRGFRSLMVRNLAVTEEDEREKKIVMDANRKSNYFTFNALMLVIAALSFFMNKKMISVHTLILALVIGITLEAMLFLFYYLKKYNE</sequence>
<dbReference type="Proteomes" id="UP000181899">
    <property type="component" value="Unassembled WGS sequence"/>
</dbReference>
<evidence type="ECO:0000256" key="1">
    <source>
        <dbReference type="SAM" id="Phobius"/>
    </source>
</evidence>
<keyword evidence="1" id="KW-0472">Membrane</keyword>
<evidence type="ECO:0000313" key="3">
    <source>
        <dbReference type="Proteomes" id="UP000181899"/>
    </source>
</evidence>
<gene>
    <name evidence="2" type="ORF">SAMN04488695_104124</name>
</gene>
<feature type="transmembrane region" description="Helical" evidence="1">
    <location>
        <begin position="42"/>
        <end position="61"/>
    </location>
</feature>
<accession>A0A1I5BC03</accession>
<proteinExistence type="predicted"/>
<evidence type="ECO:0000313" key="2">
    <source>
        <dbReference type="EMBL" id="SFN72170.1"/>
    </source>
</evidence>
<reference evidence="2 3" key="1">
    <citation type="submission" date="2016-10" db="EMBL/GenBank/DDBJ databases">
        <authorList>
            <person name="de Groot N.N."/>
        </authorList>
    </citation>
    <scope>NUCLEOTIDE SEQUENCE [LARGE SCALE GENOMIC DNA]</scope>
    <source>
        <strain evidence="2 3">ML2</strain>
    </source>
</reference>
<keyword evidence="1" id="KW-0812">Transmembrane</keyword>
<dbReference type="AlphaFoldDB" id="A0A1I5BC03"/>
<dbReference type="EMBL" id="FOVK01000004">
    <property type="protein sequence ID" value="SFN72170.1"/>
    <property type="molecule type" value="Genomic_DNA"/>
</dbReference>
<organism evidence="2 3">
    <name type="scientific">Proteiniclasticum ruminis</name>
    <dbReference type="NCBI Taxonomy" id="398199"/>
    <lineage>
        <taxon>Bacteria</taxon>
        <taxon>Bacillati</taxon>
        <taxon>Bacillota</taxon>
        <taxon>Clostridia</taxon>
        <taxon>Eubacteriales</taxon>
        <taxon>Clostridiaceae</taxon>
        <taxon>Proteiniclasticum</taxon>
    </lineage>
</organism>
<dbReference type="RefSeq" id="WP_074911870.1">
    <property type="nucleotide sequence ID" value="NZ_FOVK01000004.1"/>
</dbReference>
<protein>
    <submittedName>
        <fullName evidence="2">Uncharacterized protein</fullName>
    </submittedName>
</protein>